<name>A0A4R8MAA5_9FLAO</name>
<evidence type="ECO:0000313" key="1">
    <source>
        <dbReference type="EMBL" id="TDY61037.1"/>
    </source>
</evidence>
<comment type="caution">
    <text evidence="1">The sequence shown here is derived from an EMBL/GenBank/DDBJ whole genome shotgun (WGS) entry which is preliminary data.</text>
</comment>
<dbReference type="RefSeq" id="WP_133968496.1">
    <property type="nucleotide sequence ID" value="NZ_SORL01000010.1"/>
</dbReference>
<dbReference type="AlphaFoldDB" id="A0A4R8MAA5"/>
<dbReference type="EMBL" id="SORL01000010">
    <property type="protein sequence ID" value="TDY61037.1"/>
    <property type="molecule type" value="Genomic_DNA"/>
</dbReference>
<keyword evidence="2" id="KW-1185">Reference proteome</keyword>
<proteinExistence type="predicted"/>
<protein>
    <submittedName>
        <fullName evidence="1">Uncharacterized protein</fullName>
    </submittedName>
</protein>
<gene>
    <name evidence="1" type="ORF">DFQ06_3048</name>
</gene>
<sequence length="164" mass="18952">MKNIIIIIIATTLFISNGYSQSKGETGTSMFPWDISKKEVTAFYGMKVYDNDGKKILFITDAFKLCEETDKYDALKFEENLQSYIEANYVKQIKGANKYVNYGGLSGFTHICYFFKDEGESQNDNYQEAREAKTKAVSTIVMNNEDFLIIQIKKEDFDFYQNCE</sequence>
<organism evidence="1 2">
    <name type="scientific">Algibacter lectus</name>
    <dbReference type="NCBI Taxonomy" id="221126"/>
    <lineage>
        <taxon>Bacteria</taxon>
        <taxon>Pseudomonadati</taxon>
        <taxon>Bacteroidota</taxon>
        <taxon>Flavobacteriia</taxon>
        <taxon>Flavobacteriales</taxon>
        <taxon>Flavobacteriaceae</taxon>
        <taxon>Algibacter</taxon>
    </lineage>
</organism>
<evidence type="ECO:0000313" key="2">
    <source>
        <dbReference type="Proteomes" id="UP000294824"/>
    </source>
</evidence>
<accession>A0A4R8MAA5</accession>
<reference evidence="1 2" key="1">
    <citation type="submission" date="2019-03" db="EMBL/GenBank/DDBJ databases">
        <title>Genomic Encyclopedia of Type Strains, Phase III (KMG-III): the genomes of soil and plant-associated and newly described type strains.</title>
        <authorList>
            <person name="Whitman W."/>
        </authorList>
    </citation>
    <scope>NUCLEOTIDE SEQUENCE [LARGE SCALE GENOMIC DNA]</scope>
    <source>
        <strain evidence="1 2">CECT 8301</strain>
    </source>
</reference>
<dbReference type="Proteomes" id="UP000294824">
    <property type="component" value="Unassembled WGS sequence"/>
</dbReference>